<comment type="caution">
    <text evidence="2">The sequence shown here is derived from an EMBL/GenBank/DDBJ whole genome shotgun (WGS) entry which is preliminary data.</text>
</comment>
<evidence type="ECO:0000256" key="1">
    <source>
        <dbReference type="SAM" id="MobiDB-lite"/>
    </source>
</evidence>
<evidence type="ECO:0000313" key="3">
    <source>
        <dbReference type="Proteomes" id="UP000023152"/>
    </source>
</evidence>
<feature type="compositionally biased region" description="Low complexity" evidence="1">
    <location>
        <begin position="113"/>
        <end position="127"/>
    </location>
</feature>
<dbReference type="EMBL" id="ASPP01023570">
    <property type="protein sequence ID" value="ETO10252.1"/>
    <property type="molecule type" value="Genomic_DNA"/>
</dbReference>
<dbReference type="Proteomes" id="UP000023152">
    <property type="component" value="Unassembled WGS sequence"/>
</dbReference>
<proteinExistence type="predicted"/>
<gene>
    <name evidence="2" type="ORF">RFI_27126</name>
</gene>
<feature type="non-terminal residue" evidence="2">
    <location>
        <position position="1"/>
    </location>
</feature>
<name>X6M9U4_RETFI</name>
<organism evidence="2 3">
    <name type="scientific">Reticulomyxa filosa</name>
    <dbReference type="NCBI Taxonomy" id="46433"/>
    <lineage>
        <taxon>Eukaryota</taxon>
        <taxon>Sar</taxon>
        <taxon>Rhizaria</taxon>
        <taxon>Retaria</taxon>
        <taxon>Foraminifera</taxon>
        <taxon>Monothalamids</taxon>
        <taxon>Reticulomyxidae</taxon>
        <taxon>Reticulomyxa</taxon>
    </lineage>
</organism>
<sequence length="339" mass="38652">KRYHLSDNEQCMNVSQWKLCIACSVGMEKFEVCELYSSVVGKNLILDDGTTVIEKNDDMHHALSFFYLFTKKKKNRGHLNNAPPLTSHGSLSCEGKETKDREAHSGDLRREQGQSSGSSSSINSSNSDPWQIREGTGSDVGHNKPEYYLLRAFVELGIEPLTVACMRYSHRFLDRKKQFAQVYKFMADQGHESIFGGKSCEMVYKQPKAFSHVWALWDEADSSASELEDARSTEESTSKTPHLLRRSSLPSPFFRPSFISLNFDDLALADIRAKQDEGVFNLVHNIHWKVENIDFLQVLDHDKMSVHLEEAETDDESNEETDRFGDDIVCRAQCVYFAR</sequence>
<feature type="compositionally biased region" description="Basic and acidic residues" evidence="1">
    <location>
        <begin position="94"/>
        <end position="112"/>
    </location>
</feature>
<reference evidence="2 3" key="1">
    <citation type="journal article" date="2013" name="Curr. Biol.">
        <title>The Genome of the Foraminiferan Reticulomyxa filosa.</title>
        <authorList>
            <person name="Glockner G."/>
            <person name="Hulsmann N."/>
            <person name="Schleicher M."/>
            <person name="Noegel A.A."/>
            <person name="Eichinger L."/>
            <person name="Gallinger C."/>
            <person name="Pawlowski J."/>
            <person name="Sierra R."/>
            <person name="Euteneuer U."/>
            <person name="Pillet L."/>
            <person name="Moustafa A."/>
            <person name="Platzer M."/>
            <person name="Groth M."/>
            <person name="Szafranski K."/>
            <person name="Schliwa M."/>
        </authorList>
    </citation>
    <scope>NUCLEOTIDE SEQUENCE [LARGE SCALE GENOMIC DNA]</scope>
</reference>
<accession>X6M9U4</accession>
<keyword evidence="3" id="KW-1185">Reference proteome</keyword>
<dbReference type="AlphaFoldDB" id="X6M9U4"/>
<protein>
    <submittedName>
        <fullName evidence="2">Uncharacterized protein</fullName>
    </submittedName>
</protein>
<feature type="region of interest" description="Disordered" evidence="1">
    <location>
        <begin position="79"/>
        <end position="138"/>
    </location>
</feature>
<evidence type="ECO:0000313" key="2">
    <source>
        <dbReference type="EMBL" id="ETO10252.1"/>
    </source>
</evidence>